<evidence type="ECO:0000313" key="5">
    <source>
        <dbReference type="EMBL" id="KAF9440308.1"/>
    </source>
</evidence>
<evidence type="ECO:0000259" key="4">
    <source>
        <dbReference type="Pfam" id="PF07732"/>
    </source>
</evidence>
<organism evidence="5 6">
    <name type="scientific">Macrolepiota fuliginosa MF-IS2</name>
    <dbReference type="NCBI Taxonomy" id="1400762"/>
    <lineage>
        <taxon>Eukaryota</taxon>
        <taxon>Fungi</taxon>
        <taxon>Dikarya</taxon>
        <taxon>Basidiomycota</taxon>
        <taxon>Agaricomycotina</taxon>
        <taxon>Agaricomycetes</taxon>
        <taxon>Agaricomycetidae</taxon>
        <taxon>Agaricales</taxon>
        <taxon>Agaricineae</taxon>
        <taxon>Agaricaceae</taxon>
        <taxon>Macrolepiota</taxon>
    </lineage>
</organism>
<reference evidence="5" key="1">
    <citation type="submission" date="2020-11" db="EMBL/GenBank/DDBJ databases">
        <authorList>
            <consortium name="DOE Joint Genome Institute"/>
            <person name="Ahrendt S."/>
            <person name="Riley R."/>
            <person name="Andreopoulos W."/>
            <person name="Labutti K."/>
            <person name="Pangilinan J."/>
            <person name="Ruiz-Duenas F.J."/>
            <person name="Barrasa J.M."/>
            <person name="Sanchez-Garcia M."/>
            <person name="Camarero S."/>
            <person name="Miyauchi S."/>
            <person name="Serrano A."/>
            <person name="Linde D."/>
            <person name="Babiker R."/>
            <person name="Drula E."/>
            <person name="Ayuso-Fernandez I."/>
            <person name="Pacheco R."/>
            <person name="Padilla G."/>
            <person name="Ferreira P."/>
            <person name="Barriuso J."/>
            <person name="Kellner H."/>
            <person name="Castanera R."/>
            <person name="Alfaro M."/>
            <person name="Ramirez L."/>
            <person name="Pisabarro A.G."/>
            <person name="Kuo A."/>
            <person name="Tritt A."/>
            <person name="Lipzen A."/>
            <person name="He G."/>
            <person name="Yan M."/>
            <person name="Ng V."/>
            <person name="Cullen D."/>
            <person name="Martin F."/>
            <person name="Rosso M.-N."/>
            <person name="Henrissat B."/>
            <person name="Hibbett D."/>
            <person name="Martinez A.T."/>
            <person name="Grigoriev I.V."/>
        </authorList>
    </citation>
    <scope>NUCLEOTIDE SEQUENCE</scope>
    <source>
        <strain evidence="5">MF-IS2</strain>
    </source>
</reference>
<feature type="domain" description="Plastocyanin-like" evidence="4">
    <location>
        <begin position="34"/>
        <end position="84"/>
    </location>
</feature>
<dbReference type="Proteomes" id="UP000807342">
    <property type="component" value="Unassembled WGS sequence"/>
</dbReference>
<protein>
    <submittedName>
        <fullName evidence="5">Multicopper oxidase</fullName>
    </submittedName>
</protein>
<proteinExistence type="inferred from homology"/>
<keyword evidence="2" id="KW-0186">Copper</keyword>
<keyword evidence="6" id="KW-1185">Reference proteome</keyword>
<name>A0A9P5WWT9_9AGAR</name>
<evidence type="ECO:0000256" key="1">
    <source>
        <dbReference type="ARBA" id="ARBA00010609"/>
    </source>
</evidence>
<dbReference type="SUPFAM" id="SSF49503">
    <property type="entry name" value="Cupredoxins"/>
    <property type="match status" value="2"/>
</dbReference>
<dbReference type="EMBL" id="MU152642">
    <property type="protein sequence ID" value="KAF9440308.1"/>
    <property type="molecule type" value="Genomic_DNA"/>
</dbReference>
<evidence type="ECO:0000256" key="3">
    <source>
        <dbReference type="ARBA" id="ARBA00023180"/>
    </source>
</evidence>
<comment type="similarity">
    <text evidence="1">Belongs to the multicopper oxidase family.</text>
</comment>
<dbReference type="AlphaFoldDB" id="A0A9P5WWT9"/>
<dbReference type="InterPro" id="IPR011707">
    <property type="entry name" value="Cu-oxidase-like_N"/>
</dbReference>
<keyword evidence="3" id="KW-0325">Glycoprotein</keyword>
<dbReference type="GO" id="GO:0005507">
    <property type="term" value="F:copper ion binding"/>
    <property type="evidence" value="ECO:0007669"/>
    <property type="project" value="InterPro"/>
</dbReference>
<comment type="caution">
    <text evidence="5">The sequence shown here is derived from an EMBL/GenBank/DDBJ whole genome shotgun (WGS) entry which is preliminary data.</text>
</comment>
<dbReference type="PANTHER" id="PTHR11709">
    <property type="entry name" value="MULTI-COPPER OXIDASE"/>
    <property type="match status" value="1"/>
</dbReference>
<dbReference type="Gene3D" id="2.60.40.420">
    <property type="entry name" value="Cupredoxins - blue copper proteins"/>
    <property type="match status" value="2"/>
</dbReference>
<dbReference type="OrthoDB" id="2121828at2759"/>
<evidence type="ECO:0000313" key="6">
    <source>
        <dbReference type="Proteomes" id="UP000807342"/>
    </source>
</evidence>
<sequence length="179" mass="20031">MYSYYAIQFSIFYQSVYSNKPSFLTTNAYEEAEPFVNACPIAPESSYTYTVSLGSQAGTFWYHSKLSIQYADGFHSPLIIYDPADPHSSLYDVDNEFTLVQLDWWQNSSLPLMADYEASGIVPISDSGLVNGAGHFNRSPEVPWSIINVVQGKCYCLCVGTFIDTLLINTCGAYQLSWT</sequence>
<dbReference type="InterPro" id="IPR008972">
    <property type="entry name" value="Cupredoxin"/>
</dbReference>
<gene>
    <name evidence="5" type="ORF">P691DRAFT_767945</name>
</gene>
<evidence type="ECO:0000256" key="2">
    <source>
        <dbReference type="ARBA" id="ARBA00023008"/>
    </source>
</evidence>
<dbReference type="Pfam" id="PF07732">
    <property type="entry name" value="Cu-oxidase_3"/>
    <property type="match status" value="1"/>
</dbReference>
<dbReference type="InterPro" id="IPR045087">
    <property type="entry name" value="Cu-oxidase_fam"/>
</dbReference>
<dbReference type="GO" id="GO:0016491">
    <property type="term" value="F:oxidoreductase activity"/>
    <property type="evidence" value="ECO:0007669"/>
    <property type="project" value="TreeGrafter"/>
</dbReference>
<accession>A0A9P5WWT9</accession>
<dbReference type="PANTHER" id="PTHR11709:SF361">
    <property type="entry name" value="IRON TRANSPORT MULTICOPPER OXIDASE FET3"/>
    <property type="match status" value="1"/>
</dbReference>